<sequence>MSAPVIVAVVVAYRSAEDLPGCLAGLLADPHVRVVVVDNADEAACRAAVAAAGERATYLAPGANLGYGRAANRGVRCEPEATHVAIVNPDVRLVRPLSELLTVVEAIPGAVVAGVLGQGPGLNARPLVTVSREVAKAVIGSRAYRMERPTGDAPVRVEQLDGALLVTSVVTWRELGGFDERFELYYEDVDLCRRAPGGCWLVPQVWGEHAGGASFAVSGGRAFIALRVSRLRYLRVGHGLVRGGLLGLGIGLLEFVVRGVTRRGEGGAVRRQALRAQVAEWWRPGHVVVLTPAGGR</sequence>
<proteinExistence type="inferred from homology"/>
<organism evidence="6 7">
    <name type="scientific">Propioniciclava soli</name>
    <dbReference type="NCBI Taxonomy" id="2775081"/>
    <lineage>
        <taxon>Bacteria</taxon>
        <taxon>Bacillati</taxon>
        <taxon>Actinomycetota</taxon>
        <taxon>Actinomycetes</taxon>
        <taxon>Propionibacteriales</taxon>
        <taxon>Propionibacteriaceae</taxon>
        <taxon>Propioniciclava</taxon>
    </lineage>
</organism>
<evidence type="ECO:0000259" key="5">
    <source>
        <dbReference type="Pfam" id="PF00535"/>
    </source>
</evidence>
<evidence type="ECO:0000313" key="6">
    <source>
        <dbReference type="EMBL" id="WZW99569.1"/>
    </source>
</evidence>
<dbReference type="InterPro" id="IPR029044">
    <property type="entry name" value="Nucleotide-diphossugar_trans"/>
</dbReference>
<dbReference type="SUPFAM" id="SSF53448">
    <property type="entry name" value="Nucleotide-diphospho-sugar transferases"/>
    <property type="match status" value="1"/>
</dbReference>
<protein>
    <submittedName>
        <fullName evidence="6">Glycosyltransferase</fullName>
        <ecNumber evidence="6">2.4.-.-</ecNumber>
    </submittedName>
</protein>
<evidence type="ECO:0000256" key="3">
    <source>
        <dbReference type="ARBA" id="ARBA00022676"/>
    </source>
</evidence>
<dbReference type="GO" id="GO:0016757">
    <property type="term" value="F:glycosyltransferase activity"/>
    <property type="evidence" value="ECO:0007669"/>
    <property type="project" value="UniProtKB-KW"/>
</dbReference>
<accession>A0ABZ3CBM2</accession>
<dbReference type="PANTHER" id="PTHR43179:SF12">
    <property type="entry name" value="GALACTOFURANOSYLTRANSFERASE GLFT2"/>
    <property type="match status" value="1"/>
</dbReference>
<keyword evidence="3 6" id="KW-0328">Glycosyltransferase</keyword>
<dbReference type="Proteomes" id="UP001434337">
    <property type="component" value="Chromosome"/>
</dbReference>
<evidence type="ECO:0000313" key="7">
    <source>
        <dbReference type="Proteomes" id="UP001434337"/>
    </source>
</evidence>
<dbReference type="InterPro" id="IPR001173">
    <property type="entry name" value="Glyco_trans_2-like"/>
</dbReference>
<feature type="domain" description="Glycosyltransferase 2-like" evidence="5">
    <location>
        <begin position="9"/>
        <end position="77"/>
    </location>
</feature>
<evidence type="ECO:0000256" key="2">
    <source>
        <dbReference type="ARBA" id="ARBA00006739"/>
    </source>
</evidence>
<evidence type="ECO:0000256" key="1">
    <source>
        <dbReference type="ARBA" id="ARBA00004776"/>
    </source>
</evidence>
<comment type="similarity">
    <text evidence="2">Belongs to the glycosyltransferase 2 family.</text>
</comment>
<dbReference type="Gene3D" id="3.90.550.10">
    <property type="entry name" value="Spore Coat Polysaccharide Biosynthesis Protein SpsA, Chain A"/>
    <property type="match status" value="1"/>
</dbReference>
<comment type="pathway">
    <text evidence="1">Cell wall biogenesis; cell wall polysaccharide biosynthesis.</text>
</comment>
<dbReference type="Pfam" id="PF00535">
    <property type="entry name" value="Glycos_transf_2"/>
    <property type="match status" value="1"/>
</dbReference>
<dbReference type="EC" id="2.4.-.-" evidence="6"/>
<dbReference type="RefSeq" id="WP_232548923.1">
    <property type="nucleotide sequence ID" value="NZ_CP115965.1"/>
</dbReference>
<reference evidence="6 7" key="1">
    <citation type="journal article" date="2023" name="Environ Microbiome">
        <title>A coral-associated actinobacterium mitigates coral bleaching under heat stress.</title>
        <authorList>
            <person name="Li J."/>
            <person name="Zou Y."/>
            <person name="Li Q."/>
            <person name="Zhang J."/>
            <person name="Bourne D.G."/>
            <person name="Lyu Y."/>
            <person name="Liu C."/>
            <person name="Zhang S."/>
        </authorList>
    </citation>
    <scope>NUCLEOTIDE SEQUENCE [LARGE SCALE GENOMIC DNA]</scope>
    <source>
        <strain evidence="6 7">SCSIO 13291</strain>
    </source>
</reference>
<gene>
    <name evidence="6" type="ORF">PCC79_05080</name>
</gene>
<name>A0ABZ3CBM2_9ACTN</name>
<dbReference type="EMBL" id="CP115965">
    <property type="protein sequence ID" value="WZW99569.1"/>
    <property type="molecule type" value="Genomic_DNA"/>
</dbReference>
<dbReference type="PANTHER" id="PTHR43179">
    <property type="entry name" value="RHAMNOSYLTRANSFERASE WBBL"/>
    <property type="match status" value="1"/>
</dbReference>
<evidence type="ECO:0000256" key="4">
    <source>
        <dbReference type="ARBA" id="ARBA00022679"/>
    </source>
</evidence>
<keyword evidence="7" id="KW-1185">Reference proteome</keyword>
<keyword evidence="4 6" id="KW-0808">Transferase</keyword>